<feature type="region of interest" description="Disordered" evidence="10">
    <location>
        <begin position="1"/>
        <end position="77"/>
    </location>
</feature>
<reference evidence="12 13" key="1">
    <citation type="submission" date="2016-04" db="EMBL/GenBank/DDBJ databases">
        <title>A degradative enzymes factory behind the ericoid mycorrhizal symbiosis.</title>
        <authorList>
            <consortium name="DOE Joint Genome Institute"/>
            <person name="Martino E."/>
            <person name="Morin E."/>
            <person name="Grelet G."/>
            <person name="Kuo A."/>
            <person name="Kohler A."/>
            <person name="Daghino S."/>
            <person name="Barry K."/>
            <person name="Choi C."/>
            <person name="Cichocki N."/>
            <person name="Clum A."/>
            <person name="Copeland A."/>
            <person name="Hainaut M."/>
            <person name="Haridas S."/>
            <person name="Labutti K."/>
            <person name="Lindquist E."/>
            <person name="Lipzen A."/>
            <person name="Khouja H.-R."/>
            <person name="Murat C."/>
            <person name="Ohm R."/>
            <person name="Olson A."/>
            <person name="Spatafora J."/>
            <person name="Veneault-Fourrey C."/>
            <person name="Henrissat B."/>
            <person name="Grigoriev I."/>
            <person name="Martin F."/>
            <person name="Perotto S."/>
        </authorList>
    </citation>
    <scope>NUCLEOTIDE SEQUENCE [LARGE SCALE GENOMIC DNA]</scope>
    <source>
        <strain evidence="12 13">F</strain>
    </source>
</reference>
<dbReference type="STRING" id="1149755.A0A2J6QTU3"/>
<dbReference type="GO" id="GO:0005886">
    <property type="term" value="C:plasma membrane"/>
    <property type="evidence" value="ECO:0007669"/>
    <property type="project" value="TreeGrafter"/>
</dbReference>
<feature type="region of interest" description="Disordered" evidence="10">
    <location>
        <begin position="421"/>
        <end position="477"/>
    </location>
</feature>
<evidence type="ECO:0000256" key="4">
    <source>
        <dbReference type="ARBA" id="ARBA00022692"/>
    </source>
</evidence>
<keyword evidence="6 11" id="KW-1133">Transmembrane helix</keyword>
<keyword evidence="3 9" id="KW-0813">Transport</keyword>
<dbReference type="PANTHER" id="PTHR19139:SF283">
    <property type="entry name" value="AQUAPORIN"/>
    <property type="match status" value="1"/>
</dbReference>
<dbReference type="FunFam" id="1.20.1080.10:FF:000014">
    <property type="entry name" value="Aquaporin 1"/>
    <property type="match status" value="1"/>
</dbReference>
<comment type="catalytic activity">
    <reaction evidence="8">
        <text>H2O(in) = H2O(out)</text>
        <dbReference type="Rhea" id="RHEA:29667"/>
        <dbReference type="ChEBI" id="CHEBI:15377"/>
    </reaction>
</comment>
<feature type="transmembrane region" description="Helical" evidence="11">
    <location>
        <begin position="203"/>
        <end position="225"/>
    </location>
</feature>
<feature type="compositionally biased region" description="Basic and acidic residues" evidence="10">
    <location>
        <begin position="7"/>
        <end position="18"/>
    </location>
</feature>
<dbReference type="GO" id="GO:0015250">
    <property type="term" value="F:water channel activity"/>
    <property type="evidence" value="ECO:0007669"/>
    <property type="project" value="TreeGrafter"/>
</dbReference>
<feature type="compositionally biased region" description="Basic and acidic residues" evidence="10">
    <location>
        <begin position="58"/>
        <end position="74"/>
    </location>
</feature>
<evidence type="ECO:0000256" key="1">
    <source>
        <dbReference type="ARBA" id="ARBA00004141"/>
    </source>
</evidence>
<dbReference type="Gene3D" id="1.20.1080.10">
    <property type="entry name" value="Glycerol uptake facilitator protein"/>
    <property type="match status" value="1"/>
</dbReference>
<gene>
    <name evidence="12" type="ORF">L207DRAFT_642235</name>
</gene>
<evidence type="ECO:0000313" key="13">
    <source>
        <dbReference type="Proteomes" id="UP000235786"/>
    </source>
</evidence>
<dbReference type="InterPro" id="IPR000425">
    <property type="entry name" value="MIP"/>
</dbReference>
<feature type="transmembrane region" description="Helical" evidence="11">
    <location>
        <begin position="109"/>
        <end position="127"/>
    </location>
</feature>
<evidence type="ECO:0000256" key="7">
    <source>
        <dbReference type="ARBA" id="ARBA00023136"/>
    </source>
</evidence>
<feature type="compositionally biased region" description="Low complexity" evidence="10">
    <location>
        <begin position="446"/>
        <end position="458"/>
    </location>
</feature>
<feature type="transmembrane region" description="Helical" evidence="11">
    <location>
        <begin position="245"/>
        <end position="263"/>
    </location>
</feature>
<evidence type="ECO:0000256" key="2">
    <source>
        <dbReference type="ARBA" id="ARBA00006175"/>
    </source>
</evidence>
<keyword evidence="13" id="KW-1185">Reference proteome</keyword>
<evidence type="ECO:0000256" key="10">
    <source>
        <dbReference type="SAM" id="MobiDB-lite"/>
    </source>
</evidence>
<dbReference type="Pfam" id="PF00230">
    <property type="entry name" value="MIP"/>
    <property type="match status" value="1"/>
</dbReference>
<dbReference type="Proteomes" id="UP000235786">
    <property type="component" value="Unassembled WGS sequence"/>
</dbReference>
<feature type="transmembrane region" description="Helical" evidence="11">
    <location>
        <begin position="270"/>
        <end position="291"/>
    </location>
</feature>
<dbReference type="AlphaFoldDB" id="A0A2J6QTU3"/>
<keyword evidence="5" id="KW-0677">Repeat</keyword>
<protein>
    <submittedName>
        <fullName evidence="12">Aquaporin-like protein</fullName>
    </submittedName>
</protein>
<dbReference type="SUPFAM" id="SSF81338">
    <property type="entry name" value="Aquaporin-like"/>
    <property type="match status" value="1"/>
</dbReference>
<dbReference type="EMBL" id="KZ613972">
    <property type="protein sequence ID" value="PMD29689.1"/>
    <property type="molecule type" value="Genomic_DNA"/>
</dbReference>
<evidence type="ECO:0000256" key="5">
    <source>
        <dbReference type="ARBA" id="ARBA00022737"/>
    </source>
</evidence>
<accession>A0A2J6QTU3</accession>
<feature type="compositionally biased region" description="Basic and acidic residues" evidence="10">
    <location>
        <begin position="432"/>
        <end position="441"/>
    </location>
</feature>
<organism evidence="12 13">
    <name type="scientific">Hyaloscypha variabilis (strain UAMH 11265 / GT02V1 / F)</name>
    <name type="common">Meliniomyces variabilis</name>
    <dbReference type="NCBI Taxonomy" id="1149755"/>
    <lineage>
        <taxon>Eukaryota</taxon>
        <taxon>Fungi</taxon>
        <taxon>Dikarya</taxon>
        <taxon>Ascomycota</taxon>
        <taxon>Pezizomycotina</taxon>
        <taxon>Leotiomycetes</taxon>
        <taxon>Helotiales</taxon>
        <taxon>Hyaloscyphaceae</taxon>
        <taxon>Hyaloscypha</taxon>
        <taxon>Hyaloscypha variabilis</taxon>
    </lineage>
</organism>
<feature type="transmembrane region" description="Helical" evidence="11">
    <location>
        <begin position="316"/>
        <end position="335"/>
    </location>
</feature>
<feature type="transmembrane region" description="Helical" evidence="11">
    <location>
        <begin position="158"/>
        <end position="177"/>
    </location>
</feature>
<dbReference type="InterPro" id="IPR023271">
    <property type="entry name" value="Aquaporin-like"/>
</dbReference>
<evidence type="ECO:0000256" key="3">
    <source>
        <dbReference type="ARBA" id="ARBA00022448"/>
    </source>
</evidence>
<evidence type="ECO:0000256" key="11">
    <source>
        <dbReference type="SAM" id="Phobius"/>
    </source>
</evidence>
<comment type="subcellular location">
    <subcellularLocation>
        <location evidence="1">Membrane</location>
        <topology evidence="1">Multi-pass membrane protein</topology>
    </subcellularLocation>
</comment>
<keyword evidence="4 9" id="KW-0812">Transmembrane</keyword>
<dbReference type="PANTHER" id="PTHR19139">
    <property type="entry name" value="AQUAPORIN TRANSPORTER"/>
    <property type="match status" value="1"/>
</dbReference>
<comment type="similarity">
    <text evidence="2 9">Belongs to the MIP/aquaporin (TC 1.A.8) family.</text>
</comment>
<proteinExistence type="inferred from homology"/>
<feature type="compositionally biased region" description="Polar residues" evidence="10">
    <location>
        <begin position="19"/>
        <end position="45"/>
    </location>
</feature>
<evidence type="ECO:0000313" key="12">
    <source>
        <dbReference type="EMBL" id="PMD29689.1"/>
    </source>
</evidence>
<dbReference type="InterPro" id="IPR034294">
    <property type="entry name" value="Aquaporin_transptr"/>
</dbReference>
<evidence type="ECO:0000256" key="9">
    <source>
        <dbReference type="RuleBase" id="RU000477"/>
    </source>
</evidence>
<keyword evidence="7 11" id="KW-0472">Membrane</keyword>
<dbReference type="PRINTS" id="PR00783">
    <property type="entry name" value="MINTRINSICP"/>
</dbReference>
<evidence type="ECO:0000256" key="6">
    <source>
        <dbReference type="ARBA" id="ARBA00022989"/>
    </source>
</evidence>
<name>A0A2J6QTU3_HYAVF</name>
<dbReference type="OrthoDB" id="3222at2759"/>
<sequence>MSSHSDFAPRSRGEKDTRQNYGDRNGNSGVGDTSGIRSRNQNLNARRTYGNAVGNLGARDDDSTTTADTHDHSYHAHRRKIRQRLREKQKIPGHVQWIKWMNSEWKNHAVAMIGEFVGTTFFLFFAFGGTQVANIGSGNTANNTTTGSTTGGVDPSKLLYISLSFGFSLAVNAWIFFRISGGLFNPAVTLALTLTRDLDPLRAVLLLIIQISGACFAAYLVSVIFPSPFNVQTTLGAGTTIAQGVWIEALCTAELVFTIIMLAKEKHRATFIAPVGIGLALFIAELVAVYYTGGSLNPARSFGPAAVAHDFTGSHWIYWVGPFVGSVLAVGFYRLMKILEYEMANPGQDGDEENDPTQNPEHEVAQYVEEREAEVQEIQAIEEEESSAVPMDSLDNVAVAGFRENEDLDLKRKDLTRKPFRVGEESQVQKTGRQEAQHDLEAQWPGSAGLSSSDAGGDAYIGEKRRMRQISGSGAAV</sequence>
<evidence type="ECO:0000256" key="8">
    <source>
        <dbReference type="ARBA" id="ARBA00034651"/>
    </source>
</evidence>